<gene>
    <name evidence="1" type="ORF">OMP40_27135</name>
</gene>
<proteinExistence type="predicted"/>
<dbReference type="EMBL" id="JAPDIA010000008">
    <property type="protein sequence ID" value="MDG0812597.1"/>
    <property type="molecule type" value="Genomic_DNA"/>
</dbReference>
<keyword evidence="2" id="KW-1185">Reference proteome</keyword>
<dbReference type="Proteomes" id="UP001153404">
    <property type="component" value="Unassembled WGS sequence"/>
</dbReference>
<protein>
    <submittedName>
        <fullName evidence="1">Uncharacterized protein</fullName>
    </submittedName>
</protein>
<evidence type="ECO:0000313" key="1">
    <source>
        <dbReference type="EMBL" id="MDG0812597.1"/>
    </source>
</evidence>
<sequence length="77" mass="8505">MNLLDKPPDDAQIARIAELSAEGEQCVIGDRAIYLLLTPSILDSAFAILFQKMKLTLTARNWNTMNKLGELAAQTEV</sequence>
<name>A0A9X4KXC1_9BACL</name>
<dbReference type="SUPFAM" id="SSF160379">
    <property type="entry name" value="SP0830-like"/>
    <property type="match status" value="1"/>
</dbReference>
<comment type="caution">
    <text evidence="1">The sequence shown here is derived from an EMBL/GenBank/DDBJ whole genome shotgun (WGS) entry which is preliminary data.</text>
</comment>
<evidence type="ECO:0000313" key="2">
    <source>
        <dbReference type="Proteomes" id="UP001153404"/>
    </source>
</evidence>
<dbReference type="RefSeq" id="WP_277535982.1">
    <property type="nucleotide sequence ID" value="NZ_JAPDIA010000008.1"/>
</dbReference>
<accession>A0A9X4KXC1</accession>
<reference evidence="1" key="1">
    <citation type="submission" date="2022-10" db="EMBL/GenBank/DDBJ databases">
        <title>Comparative genomic analysis of Cohnella hashimotonis sp. nov., isolated from the International Space Station.</title>
        <authorList>
            <person name="Simpson A."/>
            <person name="Venkateswaran K."/>
        </authorList>
    </citation>
    <scope>NUCLEOTIDE SEQUENCE</scope>
    <source>
        <strain evidence="1">DSM 28161</strain>
    </source>
</reference>
<organism evidence="1 2">
    <name type="scientific">Cohnella rhizosphaerae</name>
    <dbReference type="NCBI Taxonomy" id="1457232"/>
    <lineage>
        <taxon>Bacteria</taxon>
        <taxon>Bacillati</taxon>
        <taxon>Bacillota</taxon>
        <taxon>Bacilli</taxon>
        <taxon>Bacillales</taxon>
        <taxon>Paenibacillaceae</taxon>
        <taxon>Cohnella</taxon>
    </lineage>
</organism>
<dbReference type="AlphaFoldDB" id="A0A9X4KXC1"/>